<feature type="region of interest" description="Disordered" evidence="1">
    <location>
        <begin position="360"/>
        <end position="380"/>
    </location>
</feature>
<keyword evidence="3" id="KW-1185">Reference proteome</keyword>
<evidence type="ECO:0000313" key="2">
    <source>
        <dbReference type="EMBL" id="KAK7463012.1"/>
    </source>
</evidence>
<organism evidence="2 3">
    <name type="scientific">Marasmiellus scandens</name>
    <dbReference type="NCBI Taxonomy" id="2682957"/>
    <lineage>
        <taxon>Eukaryota</taxon>
        <taxon>Fungi</taxon>
        <taxon>Dikarya</taxon>
        <taxon>Basidiomycota</taxon>
        <taxon>Agaricomycotina</taxon>
        <taxon>Agaricomycetes</taxon>
        <taxon>Agaricomycetidae</taxon>
        <taxon>Agaricales</taxon>
        <taxon>Marasmiineae</taxon>
        <taxon>Omphalotaceae</taxon>
        <taxon>Marasmiellus</taxon>
    </lineage>
</organism>
<protein>
    <submittedName>
        <fullName evidence="2">Uncharacterized protein</fullName>
    </submittedName>
</protein>
<evidence type="ECO:0000313" key="3">
    <source>
        <dbReference type="Proteomes" id="UP001498398"/>
    </source>
</evidence>
<feature type="region of interest" description="Disordered" evidence="1">
    <location>
        <begin position="410"/>
        <end position="451"/>
    </location>
</feature>
<feature type="compositionally biased region" description="Low complexity" evidence="1">
    <location>
        <begin position="410"/>
        <end position="424"/>
    </location>
</feature>
<proteinExistence type="predicted"/>
<feature type="compositionally biased region" description="Polar residues" evidence="1">
    <location>
        <begin position="366"/>
        <end position="380"/>
    </location>
</feature>
<feature type="compositionally biased region" description="Polar residues" evidence="1">
    <location>
        <begin position="431"/>
        <end position="451"/>
    </location>
</feature>
<dbReference type="Proteomes" id="UP001498398">
    <property type="component" value="Unassembled WGS sequence"/>
</dbReference>
<feature type="compositionally biased region" description="Acidic residues" evidence="1">
    <location>
        <begin position="563"/>
        <end position="614"/>
    </location>
</feature>
<name>A0ABR1JKX7_9AGAR</name>
<accession>A0ABR1JKX7</accession>
<feature type="region of interest" description="Disordered" evidence="1">
    <location>
        <begin position="559"/>
        <end position="629"/>
    </location>
</feature>
<sequence length="629" mass="69095">MKAVVIISCRMSGMQTDLCDCFFLLRPLESESNTIYAVDLFTNLELPVDRDGCVTITLLNLIRYISAHPRRCVPHSSCTEHSVGIRYAKLLYNLLSEFSEALPTFSSAAFYTSRVPSFRDVTAFRDPDSGYRYLCTLADIKSGIDACSRGISLQLLSVAGPHCQSLRDLFADEEVASFVNVFIVEVRVPLSALQPLFSGAMLSQDRDIPQLYLTIPYPSIAEPVPSQSASTYDYQALYAVSSPKLTLQPKPSRRSNGAYERLLLRGQSTTPASTQEGQTDCRACYTPAQAQHPQTPGLFPYIPPSTPAQVGTAGSIGVYYPPEAYPNAEPGQQAASGSLGQATANMEHQYSDHYSAHRLSSDANHRSSLNTSHCASPDSYSPSFGTSTSNYLSSHASTGFNPFLDAANSSNSTDSLDTASSAANYRPPADTSANYYSPADTNTNYTPVNYPSSDTNTSHYLPLYTNTNYHPSSYTHAYPLYTNADHYLPSHTSASYYQPFHTSANSCLSSSASHRYGAVEVPTSWHSGHSDTFEALESYSNQVPPLNYVNGQVTDAGQHGVEDQQDAEEEDQLDMDEDQLDADEDQLDADEDQLDADEDQLDADEDQLDADEDQQNVKDQHIHSYPYQY</sequence>
<reference evidence="2 3" key="1">
    <citation type="submission" date="2024-01" db="EMBL/GenBank/DDBJ databases">
        <title>A draft genome for the cacao thread blight pathogen Marasmiellus scandens.</title>
        <authorList>
            <person name="Baruah I.K."/>
            <person name="Leung J."/>
            <person name="Bukari Y."/>
            <person name="Amoako-Attah I."/>
            <person name="Meinhardt L.W."/>
            <person name="Bailey B.A."/>
            <person name="Cohen S.P."/>
        </authorList>
    </citation>
    <scope>NUCLEOTIDE SEQUENCE [LARGE SCALE GENOMIC DNA]</scope>
    <source>
        <strain evidence="2 3">GH-19</strain>
    </source>
</reference>
<evidence type="ECO:0000256" key="1">
    <source>
        <dbReference type="SAM" id="MobiDB-lite"/>
    </source>
</evidence>
<gene>
    <name evidence="2" type="ORF">VKT23_007594</name>
</gene>
<comment type="caution">
    <text evidence="2">The sequence shown here is derived from an EMBL/GenBank/DDBJ whole genome shotgun (WGS) entry which is preliminary data.</text>
</comment>
<dbReference type="EMBL" id="JBANRG010000010">
    <property type="protein sequence ID" value="KAK7463012.1"/>
    <property type="molecule type" value="Genomic_DNA"/>
</dbReference>